<dbReference type="EMBL" id="PZQS01000002">
    <property type="protein sequence ID" value="PVD35975.1"/>
    <property type="molecule type" value="Genomic_DNA"/>
</dbReference>
<dbReference type="Proteomes" id="UP000245119">
    <property type="component" value="Linkage Group LG2"/>
</dbReference>
<keyword evidence="3" id="KW-1185">Reference proteome</keyword>
<sequence length="101" mass="10811">MSDNQEVVKAVMNGAEDTVGSGIRKPPKPGGHEPSRHGPLGRSSANSPPNLPPSLPCRRWVGEVSEHRETVDECFCLSFVRRWDCMTRGGVGVALRGVCGG</sequence>
<organism evidence="2 3">
    <name type="scientific">Pomacea canaliculata</name>
    <name type="common">Golden apple snail</name>
    <dbReference type="NCBI Taxonomy" id="400727"/>
    <lineage>
        <taxon>Eukaryota</taxon>
        <taxon>Metazoa</taxon>
        <taxon>Spiralia</taxon>
        <taxon>Lophotrochozoa</taxon>
        <taxon>Mollusca</taxon>
        <taxon>Gastropoda</taxon>
        <taxon>Caenogastropoda</taxon>
        <taxon>Architaenioglossa</taxon>
        <taxon>Ampullarioidea</taxon>
        <taxon>Ampullariidae</taxon>
        <taxon>Pomacea</taxon>
    </lineage>
</organism>
<dbReference type="AlphaFoldDB" id="A0A2T7PRD3"/>
<gene>
    <name evidence="2" type="ORF">C0Q70_02944</name>
</gene>
<feature type="region of interest" description="Disordered" evidence="1">
    <location>
        <begin position="1"/>
        <end position="56"/>
    </location>
</feature>
<evidence type="ECO:0000313" key="2">
    <source>
        <dbReference type="EMBL" id="PVD35975.1"/>
    </source>
</evidence>
<evidence type="ECO:0000313" key="3">
    <source>
        <dbReference type="Proteomes" id="UP000245119"/>
    </source>
</evidence>
<name>A0A2T7PRD3_POMCA</name>
<accession>A0A2T7PRD3</accession>
<protein>
    <submittedName>
        <fullName evidence="2">Uncharacterized protein</fullName>
    </submittedName>
</protein>
<evidence type="ECO:0000256" key="1">
    <source>
        <dbReference type="SAM" id="MobiDB-lite"/>
    </source>
</evidence>
<reference evidence="2 3" key="1">
    <citation type="submission" date="2018-04" db="EMBL/GenBank/DDBJ databases">
        <title>The genome of golden apple snail Pomacea canaliculata provides insight into stress tolerance and invasive adaptation.</title>
        <authorList>
            <person name="Liu C."/>
            <person name="Liu B."/>
            <person name="Ren Y."/>
            <person name="Zhang Y."/>
            <person name="Wang H."/>
            <person name="Li S."/>
            <person name="Jiang F."/>
            <person name="Yin L."/>
            <person name="Zhang G."/>
            <person name="Qian W."/>
            <person name="Fan W."/>
        </authorList>
    </citation>
    <scope>NUCLEOTIDE SEQUENCE [LARGE SCALE GENOMIC DNA]</scope>
    <source>
        <strain evidence="2">SZHN2017</strain>
        <tissue evidence="2">Muscle</tissue>
    </source>
</reference>
<proteinExistence type="predicted"/>
<comment type="caution">
    <text evidence="2">The sequence shown here is derived from an EMBL/GenBank/DDBJ whole genome shotgun (WGS) entry which is preliminary data.</text>
</comment>